<evidence type="ECO:0000313" key="2">
    <source>
        <dbReference type="Proteomes" id="UP001150569"/>
    </source>
</evidence>
<evidence type="ECO:0000313" key="1">
    <source>
        <dbReference type="EMBL" id="KAJ1913175.1"/>
    </source>
</evidence>
<name>A0A9W8DLB8_9FUNG</name>
<dbReference type="Proteomes" id="UP001150569">
    <property type="component" value="Unassembled WGS sequence"/>
</dbReference>
<sequence>MVYQIRKKSFLNKTLVITDGAGRLMFEKRQRGFFKTKKGLFNAQTNEVMWEMCNLDNTVQSINLYGPHGLVIKLRTAATHSLCPLTSLIGVAHHSFCWDADHYNWIPSGNGSTHNMKCYRAATGCEVAEFIVSPIPNSGNAVGALVIHAGKEYRHQFCEFLLFSLICIWETIATSPPALGAEPISFPSSYYQGSSANSSTYLQTPLGVTPVSAEPASQPPTHIMTTRSAAFAAQPPTHVMATRSAAFAAH</sequence>
<proteinExistence type="predicted"/>
<accession>A0A9W8DLB8</accession>
<gene>
    <name evidence="1" type="ORF">IWQ60_009332</name>
</gene>
<dbReference type="OrthoDB" id="5525110at2759"/>
<keyword evidence="2" id="KW-1185">Reference proteome</keyword>
<dbReference type="AlphaFoldDB" id="A0A9W8DLB8"/>
<reference evidence="1" key="1">
    <citation type="submission" date="2022-07" db="EMBL/GenBank/DDBJ databases">
        <title>Phylogenomic reconstructions and comparative analyses of Kickxellomycotina fungi.</title>
        <authorList>
            <person name="Reynolds N.K."/>
            <person name="Stajich J.E."/>
            <person name="Barry K."/>
            <person name="Grigoriev I.V."/>
            <person name="Crous P."/>
            <person name="Smith M.E."/>
        </authorList>
    </citation>
    <scope>NUCLEOTIDE SEQUENCE</scope>
    <source>
        <strain evidence="1">RSA 861</strain>
    </source>
</reference>
<comment type="caution">
    <text evidence="1">The sequence shown here is derived from an EMBL/GenBank/DDBJ whole genome shotgun (WGS) entry which is preliminary data.</text>
</comment>
<organism evidence="1 2">
    <name type="scientific">Tieghemiomyces parasiticus</name>
    <dbReference type="NCBI Taxonomy" id="78921"/>
    <lineage>
        <taxon>Eukaryota</taxon>
        <taxon>Fungi</taxon>
        <taxon>Fungi incertae sedis</taxon>
        <taxon>Zoopagomycota</taxon>
        <taxon>Kickxellomycotina</taxon>
        <taxon>Dimargaritomycetes</taxon>
        <taxon>Dimargaritales</taxon>
        <taxon>Dimargaritaceae</taxon>
        <taxon>Tieghemiomyces</taxon>
    </lineage>
</organism>
<protein>
    <submittedName>
        <fullName evidence="1">Uncharacterized protein</fullName>
    </submittedName>
</protein>
<dbReference type="EMBL" id="JANBPT010000770">
    <property type="protein sequence ID" value="KAJ1913175.1"/>
    <property type="molecule type" value="Genomic_DNA"/>
</dbReference>